<keyword evidence="1 2" id="KW-0732">Signal</keyword>
<dbReference type="InterPro" id="IPR015250">
    <property type="entry name" value="MPT63-like"/>
</dbReference>
<gene>
    <name evidence="4" type="ORF">MMOR_55290</name>
</gene>
<evidence type="ECO:0000313" key="5">
    <source>
        <dbReference type="Proteomes" id="UP000466681"/>
    </source>
</evidence>
<organism evidence="4 5">
    <name type="scientific">Mycolicibacterium moriokaense</name>
    <dbReference type="NCBI Taxonomy" id="39691"/>
    <lineage>
        <taxon>Bacteria</taxon>
        <taxon>Bacillati</taxon>
        <taxon>Actinomycetota</taxon>
        <taxon>Actinomycetes</taxon>
        <taxon>Mycobacteriales</taxon>
        <taxon>Mycobacteriaceae</taxon>
        <taxon>Mycolicibacterium</taxon>
    </lineage>
</organism>
<feature type="domain" description="MPT63-like" evidence="3">
    <location>
        <begin position="32"/>
        <end position="156"/>
    </location>
</feature>
<dbReference type="SUPFAM" id="SSF81982">
    <property type="entry name" value="Antigen MPT63/MPB63 (immunoprotective extracellular protein)"/>
    <property type="match status" value="1"/>
</dbReference>
<dbReference type="EMBL" id="AP022560">
    <property type="protein sequence ID" value="BBX04593.1"/>
    <property type="molecule type" value="Genomic_DNA"/>
</dbReference>
<evidence type="ECO:0000256" key="1">
    <source>
        <dbReference type="ARBA" id="ARBA00022729"/>
    </source>
</evidence>
<dbReference type="InterPro" id="IPR029050">
    <property type="entry name" value="Immunoprotect_excell_Ig-like"/>
</dbReference>
<evidence type="ECO:0000256" key="2">
    <source>
        <dbReference type="SAM" id="SignalP"/>
    </source>
</evidence>
<proteinExistence type="predicted"/>
<feature type="signal peptide" evidence="2">
    <location>
        <begin position="1"/>
        <end position="29"/>
    </location>
</feature>
<evidence type="ECO:0000259" key="3">
    <source>
        <dbReference type="Pfam" id="PF09167"/>
    </source>
</evidence>
<dbReference type="KEGG" id="mmor:MMOR_55290"/>
<accession>A0AAD1M8X8</accession>
<evidence type="ECO:0000313" key="4">
    <source>
        <dbReference type="EMBL" id="BBX04593.1"/>
    </source>
</evidence>
<protein>
    <recommendedName>
        <fullName evidence="3">MPT63-like domain-containing protein</fullName>
    </recommendedName>
</protein>
<keyword evidence="5" id="KW-1185">Reference proteome</keyword>
<sequence length="158" mass="16302">MSIKGLAKLAGATAVAAGLALGTAGIATATDSIQQFGVEQTINDVASGGPLIGYVVTDLQPSTDSIPYPVAGRLWEATLTVNAFGNWANPVLPRFNARAENGQGYQAITNVFIPTAIQGNAVPPNGTSSGKLYFDVVGVDPNSVVYNDGIRDILAWVP</sequence>
<name>A0AAD1M8X8_9MYCO</name>
<dbReference type="GO" id="GO:0005615">
    <property type="term" value="C:extracellular space"/>
    <property type="evidence" value="ECO:0007669"/>
    <property type="project" value="InterPro"/>
</dbReference>
<dbReference type="RefSeq" id="WP_083157007.1">
    <property type="nucleotide sequence ID" value="NZ_AP022560.1"/>
</dbReference>
<feature type="chain" id="PRO_5042251180" description="MPT63-like domain-containing protein" evidence="2">
    <location>
        <begin position="30"/>
        <end position="158"/>
    </location>
</feature>
<reference evidence="4 5" key="1">
    <citation type="journal article" date="2019" name="Emerg. Microbes Infect.">
        <title>Comprehensive subspecies identification of 175 nontuberculous mycobacteria species based on 7547 genomic profiles.</title>
        <authorList>
            <person name="Matsumoto Y."/>
            <person name="Kinjo T."/>
            <person name="Motooka D."/>
            <person name="Nabeya D."/>
            <person name="Jung N."/>
            <person name="Uechi K."/>
            <person name="Horii T."/>
            <person name="Iida T."/>
            <person name="Fujita J."/>
            <person name="Nakamura S."/>
        </authorList>
    </citation>
    <scope>NUCLEOTIDE SEQUENCE [LARGE SCALE GENOMIC DNA]</scope>
    <source>
        <strain evidence="4 5">JCM 6375</strain>
    </source>
</reference>
<dbReference type="Proteomes" id="UP000466681">
    <property type="component" value="Chromosome"/>
</dbReference>
<dbReference type="Gene3D" id="2.60.40.1240">
    <property type="match status" value="1"/>
</dbReference>
<dbReference type="Pfam" id="PF09167">
    <property type="entry name" value="DUF1942"/>
    <property type="match status" value="1"/>
</dbReference>
<dbReference type="AlphaFoldDB" id="A0AAD1M8X8"/>